<dbReference type="EMBL" id="JACHMF010000001">
    <property type="protein sequence ID" value="MBB4690052.1"/>
    <property type="molecule type" value="Genomic_DNA"/>
</dbReference>
<proteinExistence type="predicted"/>
<comment type="caution">
    <text evidence="1">The sequence shown here is derived from an EMBL/GenBank/DDBJ whole genome shotgun (WGS) entry which is preliminary data.</text>
</comment>
<protein>
    <submittedName>
        <fullName evidence="1">O-glycosyl hydrolase</fullName>
    </submittedName>
</protein>
<sequence>MWWMCLNHNPSGAADGGLNLQSWNHTQHAAHLAIVARRARDNWGVTFRSVDPFNEPSSTWWRADGTQEGCFIGATTQRSVLAQLRSELDRQGLTGVTIAASDETNYDVARSTFAGFDSATRALIGQVNVHGYQGSGGRRDLLLTDVRAAGKVLWNSETGDGDGTGLILAANLCLDWRWLHPTAWVYWQVMDSSAGWGLIRYDGGTLTAGPIETKLYVLAQFTRHIRPGMRVIDTGVGYAAAAYDRSARRLVVVAVNTGAAQTIALDLSRFGRTAGPVTRWTTVPAATDRYTSRTDLQITDKTVRASFPAASVPTIQIDDVTL</sequence>
<name>A0A7W7FZ13_9ACTN</name>
<reference evidence="1 2" key="1">
    <citation type="submission" date="2020-08" db="EMBL/GenBank/DDBJ databases">
        <title>Sequencing the genomes of 1000 actinobacteria strains.</title>
        <authorList>
            <person name="Klenk H.-P."/>
        </authorList>
    </citation>
    <scope>NUCLEOTIDE SEQUENCE [LARGE SCALE GENOMIC DNA]</scope>
    <source>
        <strain evidence="1 2">DSM 45518</strain>
    </source>
</reference>
<evidence type="ECO:0000313" key="2">
    <source>
        <dbReference type="Proteomes" id="UP000542742"/>
    </source>
</evidence>
<dbReference type="GO" id="GO:0004553">
    <property type="term" value="F:hydrolase activity, hydrolyzing O-glycosyl compounds"/>
    <property type="evidence" value="ECO:0007669"/>
    <property type="project" value="InterPro"/>
</dbReference>
<gene>
    <name evidence="1" type="ORF">BKA14_000200</name>
</gene>
<dbReference type="AlphaFoldDB" id="A0A7W7FZ13"/>
<accession>A0A7W7FZ13</accession>
<organism evidence="1 2">
    <name type="scientific">Paractinoplanes abujensis</name>
    <dbReference type="NCBI Taxonomy" id="882441"/>
    <lineage>
        <taxon>Bacteria</taxon>
        <taxon>Bacillati</taxon>
        <taxon>Actinomycetota</taxon>
        <taxon>Actinomycetes</taxon>
        <taxon>Micromonosporales</taxon>
        <taxon>Micromonosporaceae</taxon>
        <taxon>Paractinoplanes</taxon>
    </lineage>
</organism>
<dbReference type="InterPro" id="IPR039743">
    <property type="entry name" value="6GAL/EXGAL"/>
</dbReference>
<dbReference type="PANTHER" id="PTHR42767">
    <property type="entry name" value="ENDO-BETA-1,6-GALACTANASE"/>
    <property type="match status" value="1"/>
</dbReference>
<dbReference type="PANTHER" id="PTHR42767:SF1">
    <property type="entry name" value="ENDO-BETA-1,6-GALACTANASE-LIKE DOMAIN-CONTAINING PROTEIN"/>
    <property type="match status" value="1"/>
</dbReference>
<dbReference type="InterPro" id="IPR013780">
    <property type="entry name" value="Glyco_hydro_b"/>
</dbReference>
<keyword evidence="1" id="KW-0378">Hydrolase</keyword>
<dbReference type="Proteomes" id="UP000542742">
    <property type="component" value="Unassembled WGS sequence"/>
</dbReference>
<dbReference type="InterPro" id="IPR017853">
    <property type="entry name" value="GH"/>
</dbReference>
<dbReference type="Gene3D" id="3.20.20.80">
    <property type="entry name" value="Glycosidases"/>
    <property type="match status" value="1"/>
</dbReference>
<evidence type="ECO:0000313" key="1">
    <source>
        <dbReference type="EMBL" id="MBB4690052.1"/>
    </source>
</evidence>
<dbReference type="SUPFAM" id="SSF51445">
    <property type="entry name" value="(Trans)glycosidases"/>
    <property type="match status" value="1"/>
</dbReference>
<keyword evidence="2" id="KW-1185">Reference proteome</keyword>
<dbReference type="Gene3D" id="2.60.40.1180">
    <property type="entry name" value="Golgi alpha-mannosidase II"/>
    <property type="match status" value="1"/>
</dbReference>